<evidence type="ECO:0000313" key="11">
    <source>
        <dbReference type="Proteomes" id="UP000249299"/>
    </source>
</evidence>
<feature type="domain" description="4Fe-4S ferredoxin-type" evidence="9">
    <location>
        <begin position="87"/>
        <end position="121"/>
    </location>
</feature>
<dbReference type="OrthoDB" id="9810688at2"/>
<feature type="domain" description="4Fe-4S ferredoxin-type" evidence="9">
    <location>
        <begin position="50"/>
        <end position="80"/>
    </location>
</feature>
<dbReference type="PROSITE" id="PS51379">
    <property type="entry name" value="4FE4S_FER_2"/>
    <property type="match status" value="3"/>
</dbReference>
<dbReference type="CDD" id="cd16373">
    <property type="entry name" value="DMSOR_beta_like"/>
    <property type="match status" value="1"/>
</dbReference>
<evidence type="ECO:0000256" key="1">
    <source>
        <dbReference type="ARBA" id="ARBA00022448"/>
    </source>
</evidence>
<dbReference type="AlphaFoldDB" id="A0A327JMP7"/>
<keyword evidence="6" id="KW-0408">Iron</keyword>
<keyword evidence="8" id="KW-1133">Transmembrane helix</keyword>
<dbReference type="PANTHER" id="PTHR43687">
    <property type="entry name" value="ADENYLYLSULFATE REDUCTASE, BETA SUBUNIT"/>
    <property type="match status" value="1"/>
</dbReference>
<accession>A0A327JMP7</accession>
<evidence type="ECO:0000313" key="10">
    <source>
        <dbReference type="EMBL" id="RAI27689.1"/>
    </source>
</evidence>
<keyword evidence="8" id="KW-0812">Transmembrane</keyword>
<evidence type="ECO:0000256" key="5">
    <source>
        <dbReference type="ARBA" id="ARBA00022982"/>
    </source>
</evidence>
<keyword evidence="4" id="KW-0677">Repeat</keyword>
<comment type="caution">
    <text evidence="10">The sequence shown here is derived from an EMBL/GenBank/DDBJ whole genome shotgun (WGS) entry which is preliminary data.</text>
</comment>
<name>A0A327JMP7_9HYPH</name>
<dbReference type="EMBL" id="NPEV01000015">
    <property type="protein sequence ID" value="RAI27689.1"/>
    <property type="molecule type" value="Genomic_DNA"/>
</dbReference>
<dbReference type="Proteomes" id="UP000249299">
    <property type="component" value="Unassembled WGS sequence"/>
</dbReference>
<evidence type="ECO:0000256" key="2">
    <source>
        <dbReference type="ARBA" id="ARBA00022485"/>
    </source>
</evidence>
<keyword evidence="8" id="KW-0472">Membrane</keyword>
<dbReference type="GO" id="GO:0051539">
    <property type="term" value="F:4 iron, 4 sulfur cluster binding"/>
    <property type="evidence" value="ECO:0007669"/>
    <property type="project" value="UniProtKB-KW"/>
</dbReference>
<reference evidence="10 11" key="1">
    <citation type="submission" date="2017-07" db="EMBL/GenBank/DDBJ databases">
        <title>Draft Genome Sequences of Select Purple Nonsulfur Bacteria.</title>
        <authorList>
            <person name="Lasarre B."/>
            <person name="Mckinlay J.B."/>
        </authorList>
    </citation>
    <scope>NUCLEOTIDE SEQUENCE [LARGE SCALE GENOMIC DNA]</scope>
    <source>
        <strain evidence="10 11">DSM 11290</strain>
    </source>
</reference>
<dbReference type="InterPro" id="IPR017900">
    <property type="entry name" value="4Fe4S_Fe_S_CS"/>
</dbReference>
<proteinExistence type="predicted"/>
<dbReference type="SUPFAM" id="SSF54862">
    <property type="entry name" value="4Fe-4S ferredoxins"/>
    <property type="match status" value="1"/>
</dbReference>
<evidence type="ECO:0000256" key="7">
    <source>
        <dbReference type="ARBA" id="ARBA00023014"/>
    </source>
</evidence>
<dbReference type="RefSeq" id="WP_111434037.1">
    <property type="nucleotide sequence ID" value="NZ_JACIGG010000018.1"/>
</dbReference>
<organism evidence="10 11">
    <name type="scientific">Rhodobium orientis</name>
    <dbReference type="NCBI Taxonomy" id="34017"/>
    <lineage>
        <taxon>Bacteria</taxon>
        <taxon>Pseudomonadati</taxon>
        <taxon>Pseudomonadota</taxon>
        <taxon>Alphaproteobacteria</taxon>
        <taxon>Hyphomicrobiales</taxon>
        <taxon>Rhodobiaceae</taxon>
        <taxon>Rhodobium</taxon>
    </lineage>
</organism>
<dbReference type="GO" id="GO:0046872">
    <property type="term" value="F:metal ion binding"/>
    <property type="evidence" value="ECO:0007669"/>
    <property type="project" value="UniProtKB-KW"/>
</dbReference>
<sequence>MAKHLTAKQRTERRMILMSVIAGAGTVGLSLLGFVPIIAAAAKRLRPPGALAEKSFLASCIKCGQCVQVCPVEAIKLADAGDGFGIGVPYLDARTQACDFSCDAVQCVLSCPTGALTHEIDKKEQVHMGLAQLTRPNACLARKGEGFKGLARGADFEGTHRYVEIDRWNPIKIADHPYDLELCDLCVRECPIENAIKLEPMSDDPTDKRRTPVVQEACVGCGMCEMICPVEEPCIEVETRKMWGTA</sequence>
<dbReference type="PROSITE" id="PS00198">
    <property type="entry name" value="4FE4S_FER_1"/>
    <property type="match status" value="2"/>
</dbReference>
<dbReference type="InterPro" id="IPR050572">
    <property type="entry name" value="Fe-S_Ferredoxin"/>
</dbReference>
<keyword evidence="2" id="KW-0004">4Fe-4S</keyword>
<keyword evidence="1" id="KW-0813">Transport</keyword>
<evidence type="ECO:0000256" key="3">
    <source>
        <dbReference type="ARBA" id="ARBA00022723"/>
    </source>
</evidence>
<feature type="transmembrane region" description="Helical" evidence="8">
    <location>
        <begin position="20"/>
        <end position="42"/>
    </location>
</feature>
<evidence type="ECO:0000256" key="4">
    <source>
        <dbReference type="ARBA" id="ARBA00022737"/>
    </source>
</evidence>
<feature type="domain" description="4Fe-4S ferredoxin-type" evidence="9">
    <location>
        <begin position="209"/>
        <end position="240"/>
    </location>
</feature>
<protein>
    <submittedName>
        <fullName evidence="10">4Fe-4S ferredoxin</fullName>
    </submittedName>
</protein>
<gene>
    <name evidence="10" type="ORF">CH339_09060</name>
</gene>
<evidence type="ECO:0000256" key="8">
    <source>
        <dbReference type="SAM" id="Phobius"/>
    </source>
</evidence>
<dbReference type="InterPro" id="IPR017896">
    <property type="entry name" value="4Fe4S_Fe-S-bd"/>
</dbReference>
<keyword evidence="3" id="KW-0479">Metal-binding</keyword>
<keyword evidence="5" id="KW-0249">Electron transport</keyword>
<dbReference type="PANTHER" id="PTHR43687:SF6">
    <property type="entry name" value="L-ASPARTATE SEMIALDEHYDE SULFURTRANSFERASE IRON-SULFUR SUBUNIT"/>
    <property type="match status" value="1"/>
</dbReference>
<keyword evidence="7" id="KW-0411">Iron-sulfur</keyword>
<dbReference type="Gene3D" id="3.30.70.20">
    <property type="match status" value="2"/>
</dbReference>
<keyword evidence="11" id="KW-1185">Reference proteome</keyword>
<dbReference type="Pfam" id="PF12838">
    <property type="entry name" value="Fer4_7"/>
    <property type="match status" value="2"/>
</dbReference>
<evidence type="ECO:0000259" key="9">
    <source>
        <dbReference type="PROSITE" id="PS51379"/>
    </source>
</evidence>
<evidence type="ECO:0000256" key="6">
    <source>
        <dbReference type="ARBA" id="ARBA00023004"/>
    </source>
</evidence>